<organism evidence="6 7">
    <name type="scientific">Acidisphaera rubrifaciens HS-AP3</name>
    <dbReference type="NCBI Taxonomy" id="1231350"/>
    <lineage>
        <taxon>Bacteria</taxon>
        <taxon>Pseudomonadati</taxon>
        <taxon>Pseudomonadota</taxon>
        <taxon>Alphaproteobacteria</taxon>
        <taxon>Acetobacterales</taxon>
        <taxon>Acetobacteraceae</taxon>
        <taxon>Acidisphaera</taxon>
    </lineage>
</organism>
<sequence length="479" mass="52688">MTTPTAHPGHAHTPPTHAARRDGWRPESWRTHPIRQVPAYPDPDRLAAVEAKLHAYPPLVFAGEARRLRAALAEAAAGRAFVLQGGDCAESFGDFTANVIRDTFRVLLQMAVVLTFGASLPVVKLGRMAGQFAKPRSSDTETIGGETLPSYRGDIVNGADFTPEARVPDPRRMEQGYFQSAGTLNLLRAFASGGYADLNEVHRWNLGFVERSPLADRYRDIADRIDETLAFMNACGMTSITTRDLRETDFYVSHEALLLPYEQALTRIDSTTGDWYACSAHFLWIGERTRQIDGAHVEFLRGVRNPIGLKVGPTMDPDDLLRLIDILDPEDEPGRLTLISRMGADKVAQRLPALVRATRRAGRHALWLCDAMHGNTISTVAKVKTRSFDAILSEVRDFFDVHAAEGTVAGGVHVEMTGQNVTECIGGAHRLTEADLGARYETFCDPRLNAEQSLELAFLLAAELKARRTPRALPAVAAQ</sequence>
<dbReference type="GO" id="GO:0009073">
    <property type="term" value="P:aromatic amino acid family biosynthetic process"/>
    <property type="evidence" value="ECO:0007669"/>
    <property type="project" value="InterPro"/>
</dbReference>
<dbReference type="GO" id="GO:0003849">
    <property type="term" value="F:3-deoxy-7-phosphoheptulonate synthase activity"/>
    <property type="evidence" value="ECO:0007669"/>
    <property type="project" value="UniProtKB-EC"/>
</dbReference>
<dbReference type="EMBL" id="BANB01000463">
    <property type="protein sequence ID" value="GAN77802.1"/>
    <property type="molecule type" value="Genomic_DNA"/>
</dbReference>
<keyword evidence="3" id="KW-0170">Cobalt</keyword>
<feature type="binding site" evidence="3">
    <location>
        <position position="127"/>
    </location>
    <ligand>
        <name>phosphoenolpyruvate</name>
        <dbReference type="ChEBI" id="CHEBI:58702"/>
    </ligand>
</feature>
<feature type="binding site" evidence="3">
    <location>
        <position position="341"/>
    </location>
    <ligand>
        <name>phosphoenolpyruvate</name>
        <dbReference type="ChEBI" id="CHEBI:58702"/>
    </ligand>
</feature>
<protein>
    <recommendedName>
        <fullName evidence="4">Phospho-2-dehydro-3-deoxyheptonate aldolase</fullName>
        <ecNumber evidence="4">2.5.1.54</ecNumber>
    </recommendedName>
</protein>
<gene>
    <name evidence="6" type="ORF">Asru_0463_05</name>
</gene>
<evidence type="ECO:0000256" key="2">
    <source>
        <dbReference type="ARBA" id="ARBA00022679"/>
    </source>
</evidence>
<dbReference type="InterPro" id="IPR013785">
    <property type="entry name" value="Aldolase_TIM"/>
</dbReference>
<feature type="binding site" evidence="3">
    <location>
        <position position="310"/>
    </location>
    <ligand>
        <name>phosphoenolpyruvate</name>
        <dbReference type="ChEBI" id="CHEBI:58702"/>
    </ligand>
</feature>
<dbReference type="AlphaFoldDB" id="A0A0D6P820"/>
<dbReference type="RefSeq" id="WP_048862043.1">
    <property type="nucleotide sequence ID" value="NZ_BANB01000463.1"/>
</dbReference>
<dbReference type="Gene3D" id="3.20.20.70">
    <property type="entry name" value="Aldolase class I"/>
    <property type="match status" value="1"/>
</dbReference>
<comment type="similarity">
    <text evidence="1 4">Belongs to the class-II DAHP synthase family.</text>
</comment>
<keyword evidence="3" id="KW-0464">Manganese</keyword>
<comment type="cofactor">
    <cofactor evidence="3">
        <name>Mn(2+)</name>
        <dbReference type="ChEBI" id="CHEBI:29035"/>
    </cofactor>
    <cofactor evidence="3">
        <name>Co(2+)</name>
        <dbReference type="ChEBI" id="CHEBI:48828"/>
    </cofactor>
    <cofactor evidence="3">
        <name>Cd(2+)</name>
        <dbReference type="ChEBI" id="CHEBI:48775"/>
    </cofactor>
    <text evidence="3">Binds 1 divalent cation per subunit. The enzyme is active with manganese, cobalt or cadmium ions.</text>
</comment>
<dbReference type="Proteomes" id="UP000032680">
    <property type="component" value="Unassembled WGS sequence"/>
</dbReference>
<dbReference type="PANTHER" id="PTHR21337:SF0">
    <property type="entry name" value="PHOSPHO-2-DEHYDRO-3-DEOXYHEPTONATE ALDOLASE"/>
    <property type="match status" value="1"/>
</dbReference>
<dbReference type="PANTHER" id="PTHR21337">
    <property type="entry name" value="PHOSPHO-2-DEHYDRO-3-DEOXYHEPTONATE ALDOLASE 1, 2"/>
    <property type="match status" value="1"/>
</dbReference>
<accession>A0A0D6P820</accession>
<evidence type="ECO:0000256" key="4">
    <source>
        <dbReference type="RuleBase" id="RU363071"/>
    </source>
</evidence>
<feature type="binding site" evidence="3">
    <location>
        <position position="373"/>
    </location>
    <ligand>
        <name>Mn(2+)</name>
        <dbReference type="ChEBI" id="CHEBI:29035"/>
    </ligand>
</feature>
<dbReference type="Pfam" id="PF01474">
    <property type="entry name" value="DAHP_synth_2"/>
    <property type="match status" value="1"/>
</dbReference>
<keyword evidence="2 4" id="KW-0808">Transferase</keyword>
<dbReference type="EC" id="2.5.1.54" evidence="4"/>
<keyword evidence="7" id="KW-1185">Reference proteome</keyword>
<feature type="binding site" evidence="3">
    <location>
        <position position="445"/>
    </location>
    <ligand>
        <name>Mn(2+)</name>
        <dbReference type="ChEBI" id="CHEBI:29035"/>
    </ligand>
</feature>
<dbReference type="OrthoDB" id="9766852at2"/>
<evidence type="ECO:0000313" key="7">
    <source>
        <dbReference type="Proteomes" id="UP000032680"/>
    </source>
</evidence>
<reference evidence="6 7" key="1">
    <citation type="submission" date="2012-11" db="EMBL/GenBank/DDBJ databases">
        <title>Whole genome sequence of Acidisphaera rubrifaciens HS-AP3.</title>
        <authorList>
            <person name="Azuma Y."/>
            <person name="Higashiura N."/>
            <person name="Hirakawa H."/>
            <person name="Matsushita K."/>
        </authorList>
    </citation>
    <scope>NUCLEOTIDE SEQUENCE [LARGE SCALE GENOMIC DNA]</scope>
    <source>
        <strain evidence="6 7">HS-AP3</strain>
    </source>
</reference>
<comment type="caution">
    <text evidence="6">The sequence shown here is derived from an EMBL/GenBank/DDBJ whole genome shotgun (WGS) entry which is preliminary data.</text>
</comment>
<evidence type="ECO:0000256" key="3">
    <source>
        <dbReference type="PIRSR" id="PIRSR602480-1"/>
    </source>
</evidence>
<feature type="compositionally biased region" description="Low complexity" evidence="5">
    <location>
        <begin position="1"/>
        <end position="17"/>
    </location>
</feature>
<dbReference type="InterPro" id="IPR002480">
    <property type="entry name" value="DAHP_synth_2"/>
</dbReference>
<keyword evidence="3" id="KW-0104">Cadmium</keyword>
<name>A0A0D6P820_9PROT</name>
<feature type="binding site" evidence="3">
    <location>
        <begin position="287"/>
        <end position="288"/>
    </location>
    <ligand>
        <name>phosphoenolpyruvate</name>
        <dbReference type="ChEBI" id="CHEBI:58702"/>
    </ligand>
</feature>
<feature type="region of interest" description="Disordered" evidence="5">
    <location>
        <begin position="1"/>
        <end position="25"/>
    </location>
</feature>
<evidence type="ECO:0000313" key="6">
    <source>
        <dbReference type="EMBL" id="GAN77802.1"/>
    </source>
</evidence>
<dbReference type="SUPFAM" id="SSF51569">
    <property type="entry name" value="Aldolase"/>
    <property type="match status" value="1"/>
</dbReference>
<evidence type="ECO:0000256" key="5">
    <source>
        <dbReference type="SAM" id="MobiDB-lite"/>
    </source>
</evidence>
<feature type="binding site" evidence="3">
    <location>
        <position position="415"/>
    </location>
    <ligand>
        <name>Mn(2+)</name>
        <dbReference type="ChEBI" id="CHEBI:29035"/>
    </ligand>
</feature>
<feature type="binding site" evidence="3">
    <location>
        <position position="88"/>
    </location>
    <ligand>
        <name>Mn(2+)</name>
        <dbReference type="ChEBI" id="CHEBI:29035"/>
    </ligand>
</feature>
<proteinExistence type="inferred from homology"/>
<dbReference type="NCBIfam" id="TIGR01358">
    <property type="entry name" value="DAHP_synth_II"/>
    <property type="match status" value="1"/>
</dbReference>
<comment type="catalytic activity">
    <reaction evidence="4">
        <text>D-erythrose 4-phosphate + phosphoenolpyruvate + H2O = 7-phospho-2-dehydro-3-deoxy-D-arabino-heptonate + phosphate</text>
        <dbReference type="Rhea" id="RHEA:14717"/>
        <dbReference type="ChEBI" id="CHEBI:15377"/>
        <dbReference type="ChEBI" id="CHEBI:16897"/>
        <dbReference type="ChEBI" id="CHEBI:43474"/>
        <dbReference type="ChEBI" id="CHEBI:58394"/>
        <dbReference type="ChEBI" id="CHEBI:58702"/>
        <dbReference type="EC" id="2.5.1.54"/>
    </reaction>
</comment>
<evidence type="ECO:0000256" key="1">
    <source>
        <dbReference type="ARBA" id="ARBA00008911"/>
    </source>
</evidence>